<dbReference type="AlphaFoldDB" id="A0A0N0NPH3"/>
<dbReference type="EMBL" id="LFJN01000006">
    <property type="protein sequence ID" value="KPI42751.1"/>
    <property type="molecule type" value="Genomic_DNA"/>
</dbReference>
<comment type="caution">
    <text evidence="3">The sequence shown here is derived from an EMBL/GenBank/DDBJ whole genome shotgun (WGS) entry which is preliminary data.</text>
</comment>
<feature type="signal peptide" evidence="2">
    <location>
        <begin position="1"/>
        <end position="16"/>
    </location>
</feature>
<keyword evidence="4" id="KW-1185">Reference proteome</keyword>
<dbReference type="Proteomes" id="UP000038010">
    <property type="component" value="Unassembled WGS sequence"/>
</dbReference>
<evidence type="ECO:0000256" key="1">
    <source>
        <dbReference type="SAM" id="MobiDB-lite"/>
    </source>
</evidence>
<feature type="region of interest" description="Disordered" evidence="1">
    <location>
        <begin position="210"/>
        <end position="238"/>
    </location>
</feature>
<evidence type="ECO:0000313" key="4">
    <source>
        <dbReference type="Proteomes" id="UP000038010"/>
    </source>
</evidence>
<protein>
    <submittedName>
        <fullName evidence="3">Uncharacterized protein</fullName>
    </submittedName>
</protein>
<name>A0A0N0NPH3_9EURO</name>
<dbReference type="GeneID" id="28734036"/>
<dbReference type="OrthoDB" id="4137750at2759"/>
<proteinExistence type="predicted"/>
<sequence length="508" mass="55926">MRLLWVSFLGLGIVAAAPARTFTALAALKTEILNPILEEMCLDMSATLCTSEDGHKVQYAVYDASSKVGPCRCSDLPSQYIVAKHCPDFSCPAVKPDVHFDISQGDCFCAAPDRCIEQSLFIGVNHVHGRALTSFKSAILRNSTRIQDRVDHMKAVLTAWNALELDDEELFELSKTVNATIRDIRLLTSKLQSASAVIARELHLTKAKLANQKRQEPTSTVSSLLTTDTTTPTFVPPPKTDITPELMNQSLNSQAQNEAVANSVIPDFINGNLTFMVQMDGMVATIIPINASIYLPCGGIGKTDNVDIMIVPKYVNDGTNQTTVADCMVIAINMYTPNIYTYWVRTADGETISVTGTNRIHDINQIYTGGPLELRLHASTDSSKRSVSMPEPEDCSISKLTQIFPTDCRKGCSESSKTFIQGIEDFCGCLERTKQEKWNTRGLYAPDVGDAMMTAEACAAMRCINNSNQPAVYNQFTRTCWCQDPTYVEEVSNGWSGRVRSFINKLGF</sequence>
<dbReference type="RefSeq" id="XP_018002714.1">
    <property type="nucleotide sequence ID" value="XM_018142156.1"/>
</dbReference>
<dbReference type="VEuPathDB" id="FungiDB:AB675_2203"/>
<evidence type="ECO:0000313" key="3">
    <source>
        <dbReference type="EMBL" id="KPI42751.1"/>
    </source>
</evidence>
<evidence type="ECO:0000256" key="2">
    <source>
        <dbReference type="SAM" id="SignalP"/>
    </source>
</evidence>
<feature type="compositionally biased region" description="Low complexity" evidence="1">
    <location>
        <begin position="217"/>
        <end position="233"/>
    </location>
</feature>
<organism evidence="3 4">
    <name type="scientific">Cyphellophora attinorum</name>
    <dbReference type="NCBI Taxonomy" id="1664694"/>
    <lineage>
        <taxon>Eukaryota</taxon>
        <taxon>Fungi</taxon>
        <taxon>Dikarya</taxon>
        <taxon>Ascomycota</taxon>
        <taxon>Pezizomycotina</taxon>
        <taxon>Eurotiomycetes</taxon>
        <taxon>Chaetothyriomycetidae</taxon>
        <taxon>Chaetothyriales</taxon>
        <taxon>Cyphellophoraceae</taxon>
        <taxon>Cyphellophora</taxon>
    </lineage>
</organism>
<feature type="chain" id="PRO_5005856948" evidence="2">
    <location>
        <begin position="17"/>
        <end position="508"/>
    </location>
</feature>
<reference evidence="3 4" key="1">
    <citation type="submission" date="2015-06" db="EMBL/GenBank/DDBJ databases">
        <title>Draft genome of the ant-associated black yeast Phialophora attae CBS 131958.</title>
        <authorList>
            <person name="Moreno L.F."/>
            <person name="Stielow B.J."/>
            <person name="de Hoog S."/>
            <person name="Vicente V.A."/>
            <person name="Weiss V.A."/>
            <person name="de Vries M."/>
            <person name="Cruz L.M."/>
            <person name="Souza E.M."/>
        </authorList>
    </citation>
    <scope>NUCLEOTIDE SEQUENCE [LARGE SCALE GENOMIC DNA]</scope>
    <source>
        <strain evidence="3 4">CBS 131958</strain>
    </source>
</reference>
<gene>
    <name evidence="3" type="ORF">AB675_2203</name>
</gene>
<keyword evidence="2" id="KW-0732">Signal</keyword>
<accession>A0A0N0NPH3</accession>